<feature type="domain" description="Gfo/Idh/MocA-like oxidoreductase N-terminal" evidence="1">
    <location>
        <begin position="4"/>
        <end position="124"/>
    </location>
</feature>
<dbReference type="Gene3D" id="3.30.360.10">
    <property type="entry name" value="Dihydrodipicolinate Reductase, domain 2"/>
    <property type="match status" value="1"/>
</dbReference>
<gene>
    <name evidence="3" type="ORF">SAMN04488511_105266</name>
</gene>
<dbReference type="Proteomes" id="UP000198836">
    <property type="component" value="Unassembled WGS sequence"/>
</dbReference>
<evidence type="ECO:0000259" key="2">
    <source>
        <dbReference type="Pfam" id="PF22725"/>
    </source>
</evidence>
<feature type="domain" description="GFO/IDH/MocA-like oxidoreductase" evidence="2">
    <location>
        <begin position="132"/>
        <end position="258"/>
    </location>
</feature>
<dbReference type="InterPro" id="IPR036291">
    <property type="entry name" value="NAD(P)-bd_dom_sf"/>
</dbReference>
<keyword evidence="4" id="KW-1185">Reference proteome</keyword>
<evidence type="ECO:0000313" key="3">
    <source>
        <dbReference type="EMBL" id="SFA46128.1"/>
    </source>
</evidence>
<dbReference type="InterPro" id="IPR052515">
    <property type="entry name" value="Gfo/Idh/MocA_Oxidoreductase"/>
</dbReference>
<accession>A0A1I0T2V7</accession>
<dbReference type="RefSeq" id="WP_090982298.1">
    <property type="nucleotide sequence ID" value="NZ_FOJM01000005.1"/>
</dbReference>
<name>A0A1I0T2V7_9SPHI</name>
<dbReference type="STRING" id="332999.SAMN04488511_105266"/>
<dbReference type="EMBL" id="FOJM01000005">
    <property type="protein sequence ID" value="SFA46128.1"/>
    <property type="molecule type" value="Genomic_DNA"/>
</dbReference>
<dbReference type="PANTHER" id="PTHR43249:SF1">
    <property type="entry name" value="D-GLUCOSIDE 3-DEHYDROGENASE"/>
    <property type="match status" value="1"/>
</dbReference>
<sequence length="324" mass="36167">MEEIRWGIIGCGDVTEIKSGPAFNQVKNSKLVAVMRRDGAKAADYAKRHQVAKWYDDAIQLIRDPEVNAIYIATPPLQHEAYTIEALTAGKLVYVEKPMTLDAASAQRMTDAAHKLNVKLCVAHYRRAQPMFLKIKELLAGQVIGDIRLVRLKMLQSPNTSLIAKSADNWRINPAISGGGLFHDLAPHQLDLMTYYFGPVKNTSGMAARQQEDAEVDDLVMGNILFENGVVFSGNWCFSVAAQDQADSCIIYGARGQISFPVFGNKFTVTTNQKTEEYVFEPLKHVQQPMIEKVVDYFLGKGQNPCSGEDAWVTMKLMDDFTRK</sequence>
<organism evidence="3 4">
    <name type="scientific">Pedobacter suwonensis</name>
    <dbReference type="NCBI Taxonomy" id="332999"/>
    <lineage>
        <taxon>Bacteria</taxon>
        <taxon>Pseudomonadati</taxon>
        <taxon>Bacteroidota</taxon>
        <taxon>Sphingobacteriia</taxon>
        <taxon>Sphingobacteriales</taxon>
        <taxon>Sphingobacteriaceae</taxon>
        <taxon>Pedobacter</taxon>
    </lineage>
</organism>
<evidence type="ECO:0000259" key="1">
    <source>
        <dbReference type="Pfam" id="PF01408"/>
    </source>
</evidence>
<dbReference type="Pfam" id="PF01408">
    <property type="entry name" value="GFO_IDH_MocA"/>
    <property type="match status" value="1"/>
</dbReference>
<protein>
    <submittedName>
        <fullName evidence="3">Predicted dehydrogenase</fullName>
    </submittedName>
</protein>
<dbReference type="Pfam" id="PF22725">
    <property type="entry name" value="GFO_IDH_MocA_C3"/>
    <property type="match status" value="1"/>
</dbReference>
<reference evidence="4" key="1">
    <citation type="submission" date="2016-10" db="EMBL/GenBank/DDBJ databases">
        <authorList>
            <person name="Varghese N."/>
            <person name="Submissions S."/>
        </authorList>
    </citation>
    <scope>NUCLEOTIDE SEQUENCE [LARGE SCALE GENOMIC DNA]</scope>
    <source>
        <strain evidence="4">DSM 18130</strain>
    </source>
</reference>
<dbReference type="SUPFAM" id="SSF51735">
    <property type="entry name" value="NAD(P)-binding Rossmann-fold domains"/>
    <property type="match status" value="1"/>
</dbReference>
<dbReference type="GO" id="GO:0000166">
    <property type="term" value="F:nucleotide binding"/>
    <property type="evidence" value="ECO:0007669"/>
    <property type="project" value="InterPro"/>
</dbReference>
<evidence type="ECO:0000313" key="4">
    <source>
        <dbReference type="Proteomes" id="UP000198836"/>
    </source>
</evidence>
<proteinExistence type="predicted"/>
<dbReference type="AlphaFoldDB" id="A0A1I0T2V7"/>
<dbReference type="PANTHER" id="PTHR43249">
    <property type="entry name" value="UDP-N-ACETYL-2-AMINO-2-DEOXY-D-GLUCURONATE OXIDASE"/>
    <property type="match status" value="1"/>
</dbReference>
<dbReference type="InterPro" id="IPR000683">
    <property type="entry name" value="Gfo/Idh/MocA-like_OxRdtase_N"/>
</dbReference>
<dbReference type="InterPro" id="IPR055170">
    <property type="entry name" value="GFO_IDH_MocA-like_dom"/>
</dbReference>
<dbReference type="Gene3D" id="3.40.50.720">
    <property type="entry name" value="NAD(P)-binding Rossmann-like Domain"/>
    <property type="match status" value="1"/>
</dbReference>
<dbReference type="SUPFAM" id="SSF55347">
    <property type="entry name" value="Glyceraldehyde-3-phosphate dehydrogenase-like, C-terminal domain"/>
    <property type="match status" value="1"/>
</dbReference>
<dbReference type="OrthoDB" id="9795543at2"/>